<evidence type="ECO:0000313" key="2">
    <source>
        <dbReference type="EMBL" id="PSR24590.1"/>
    </source>
</evidence>
<sequence>MPIHLFAHLLTNCCFDQRANEKRSVPLSHLVYCKIVCRLGVGSTVMRSIGSGGCFMDLSLRQRLSEVVCSAENFGLTGIRPQVLSDAGNLIVHLIPYPVVARVATLFPGDDASIERHIFERELRVANHLSRCRVPVVLPCSMISPGPHPVGETCMTLWEYAPIPEYPSSLNTHDGLQMVRALTSAMAQFDEPLPPLGAWRHGIEARNVLRTVEVMDERIDWLLTAFDRLTADIQDMALAPAHGDAHEGNLLPIACGWRWVDFEDVSLMPVFWDVASFLAHRALRGERPALEFEQVLEALSREQQITLRRTLEARLISTALTNAGLAWRRQADLPVALSRIDRIRSMLAAWNPL</sequence>
<name>A0A2T2WQT8_9FIRM</name>
<proteinExistence type="predicted"/>
<feature type="domain" description="Aminoglycoside phosphotransferase" evidence="1">
    <location>
        <begin position="120"/>
        <end position="294"/>
    </location>
</feature>
<gene>
    <name evidence="2" type="ORF">C7B43_18635</name>
</gene>
<dbReference type="Pfam" id="PF01636">
    <property type="entry name" value="APH"/>
    <property type="match status" value="1"/>
</dbReference>
<reference evidence="2 3" key="1">
    <citation type="journal article" date="2014" name="BMC Genomics">
        <title>Comparison of environmental and isolate Sulfobacillus genomes reveals diverse carbon, sulfur, nitrogen, and hydrogen metabolisms.</title>
        <authorList>
            <person name="Justice N.B."/>
            <person name="Norman A."/>
            <person name="Brown C.T."/>
            <person name="Singh A."/>
            <person name="Thomas B.C."/>
            <person name="Banfield J.F."/>
        </authorList>
    </citation>
    <scope>NUCLEOTIDE SEQUENCE [LARGE SCALE GENOMIC DNA]</scope>
    <source>
        <strain evidence="2">AMDSBA1</strain>
    </source>
</reference>
<dbReference type="AlphaFoldDB" id="A0A2T2WQT8"/>
<dbReference type="Proteomes" id="UP000242699">
    <property type="component" value="Unassembled WGS sequence"/>
</dbReference>
<comment type="caution">
    <text evidence="2">The sequence shown here is derived from an EMBL/GenBank/DDBJ whole genome shotgun (WGS) entry which is preliminary data.</text>
</comment>
<dbReference type="EMBL" id="PXYT01000073">
    <property type="protein sequence ID" value="PSR24590.1"/>
    <property type="molecule type" value="Genomic_DNA"/>
</dbReference>
<dbReference type="Gene3D" id="3.90.1200.10">
    <property type="match status" value="1"/>
</dbReference>
<organism evidence="2 3">
    <name type="scientific">Sulfobacillus benefaciens</name>
    <dbReference type="NCBI Taxonomy" id="453960"/>
    <lineage>
        <taxon>Bacteria</taxon>
        <taxon>Bacillati</taxon>
        <taxon>Bacillota</taxon>
        <taxon>Clostridia</taxon>
        <taxon>Eubacteriales</taxon>
        <taxon>Clostridiales Family XVII. Incertae Sedis</taxon>
        <taxon>Sulfobacillus</taxon>
    </lineage>
</organism>
<protein>
    <recommendedName>
        <fullName evidence="1">Aminoglycoside phosphotransferase domain-containing protein</fullName>
    </recommendedName>
</protein>
<accession>A0A2T2WQT8</accession>
<dbReference type="InterPro" id="IPR002575">
    <property type="entry name" value="Aminoglycoside_PTrfase"/>
</dbReference>
<dbReference type="SUPFAM" id="SSF56112">
    <property type="entry name" value="Protein kinase-like (PK-like)"/>
    <property type="match status" value="1"/>
</dbReference>
<evidence type="ECO:0000313" key="3">
    <source>
        <dbReference type="Proteomes" id="UP000242699"/>
    </source>
</evidence>
<evidence type="ECO:0000259" key="1">
    <source>
        <dbReference type="Pfam" id="PF01636"/>
    </source>
</evidence>
<dbReference type="InterPro" id="IPR011009">
    <property type="entry name" value="Kinase-like_dom_sf"/>
</dbReference>